<evidence type="ECO:0000259" key="1">
    <source>
        <dbReference type="Pfam" id="PF13474"/>
    </source>
</evidence>
<dbReference type="InterPro" id="IPR032710">
    <property type="entry name" value="NTF2-like_dom_sf"/>
</dbReference>
<comment type="caution">
    <text evidence="2">The sequence shown here is derived from an EMBL/GenBank/DDBJ whole genome shotgun (WGS) entry which is preliminary data.</text>
</comment>
<dbReference type="Proteomes" id="UP001595859">
    <property type="component" value="Unassembled WGS sequence"/>
</dbReference>
<proteinExistence type="predicted"/>
<protein>
    <submittedName>
        <fullName evidence="2">YybH family protein</fullName>
    </submittedName>
</protein>
<sequence>MTDEQQIRDLIEHWASAVHNGDLSAVLADHATDIVMFDVPPPEQGVRGIEAYRETWPGFFEWQASGAVFEIDSLDVTAGTDVAFAVALLRCGTPADLDRDPEHRLRLTVGLTKVAGRWVVTHEHHSFADTTGTPEVSDAEVRAVHEQWFDRTAAKDLDGLMEHVASDIVSYEHTGPLRYTGIDEVREVCRRGLQASPGPIEFDIPDLTIRAYGDLAVAWGLDRVVADGVEIQSRGTRVFQRRDGVWQMIHQHLSVPAPGD</sequence>
<keyword evidence="3" id="KW-1185">Reference proteome</keyword>
<dbReference type="Gene3D" id="3.10.450.50">
    <property type="match status" value="2"/>
</dbReference>
<feature type="domain" description="SnoaL-like" evidence="1">
    <location>
        <begin position="141"/>
        <end position="258"/>
    </location>
</feature>
<evidence type="ECO:0000313" key="2">
    <source>
        <dbReference type="EMBL" id="MFC4859398.1"/>
    </source>
</evidence>
<feature type="domain" description="SnoaL-like" evidence="1">
    <location>
        <begin position="7"/>
        <end position="129"/>
    </location>
</feature>
<dbReference type="RefSeq" id="WP_378062431.1">
    <property type="nucleotide sequence ID" value="NZ_JBHSIS010000031.1"/>
</dbReference>
<reference evidence="3" key="1">
    <citation type="journal article" date="2019" name="Int. J. Syst. Evol. Microbiol.">
        <title>The Global Catalogue of Microorganisms (GCM) 10K type strain sequencing project: providing services to taxonomists for standard genome sequencing and annotation.</title>
        <authorList>
            <consortium name="The Broad Institute Genomics Platform"/>
            <consortium name="The Broad Institute Genome Sequencing Center for Infectious Disease"/>
            <person name="Wu L."/>
            <person name="Ma J."/>
        </authorList>
    </citation>
    <scope>NUCLEOTIDE SEQUENCE [LARGE SCALE GENOMIC DNA]</scope>
    <source>
        <strain evidence="3">ZS-22-S1</strain>
    </source>
</reference>
<name>A0ABV9SG55_9PSEU</name>
<accession>A0ABV9SG55</accession>
<gene>
    <name evidence="2" type="ORF">ACFPCV_38385</name>
</gene>
<dbReference type="EMBL" id="JBHSIS010000031">
    <property type="protein sequence ID" value="MFC4859398.1"/>
    <property type="molecule type" value="Genomic_DNA"/>
</dbReference>
<dbReference type="SUPFAM" id="SSF54427">
    <property type="entry name" value="NTF2-like"/>
    <property type="match status" value="2"/>
</dbReference>
<organism evidence="2 3">
    <name type="scientific">Actinophytocola glycyrrhizae</name>
    <dbReference type="NCBI Taxonomy" id="2044873"/>
    <lineage>
        <taxon>Bacteria</taxon>
        <taxon>Bacillati</taxon>
        <taxon>Actinomycetota</taxon>
        <taxon>Actinomycetes</taxon>
        <taxon>Pseudonocardiales</taxon>
        <taxon>Pseudonocardiaceae</taxon>
    </lineage>
</organism>
<evidence type="ECO:0000313" key="3">
    <source>
        <dbReference type="Proteomes" id="UP001595859"/>
    </source>
</evidence>
<dbReference type="InterPro" id="IPR037401">
    <property type="entry name" value="SnoaL-like"/>
</dbReference>
<dbReference type="Pfam" id="PF13474">
    <property type="entry name" value="SnoaL_3"/>
    <property type="match status" value="2"/>
</dbReference>